<feature type="compositionally biased region" description="Basic and acidic residues" evidence="1">
    <location>
        <begin position="104"/>
        <end position="120"/>
    </location>
</feature>
<sequence>MTKDFVTAEMIQSEMEAMSDPKKAAHHQRFFKTGPGEYGENDVFIGIVVPKVRVIAKSNYKKISLPEIEKLLASPLHEIRQAALFMLVEKYDQASRLENTNIKPKSESKSVPSKTDDPAKEAAREKKEIVALYLDNLKSVNNWDLVDASAPQILGNWFLTTDPKNLGKETLSKLSKSDDLWENRIAVMATQAYIRAGIFQPTLKLCDLYLDSNEDLIHKATGWMLREIGKKDEAVLIAYLEYNAAVMPRTMLRYSIEKLTPEQKKKYMGAANKIRQNLEIKI</sequence>
<dbReference type="PANTHER" id="PTHR34070:SF1">
    <property type="entry name" value="DNA ALKYLATION REPAIR PROTEIN"/>
    <property type="match status" value="1"/>
</dbReference>
<reference evidence="2" key="1">
    <citation type="submission" date="2023-06" db="EMBL/GenBank/DDBJ databases">
        <title>Genome sequence of Methanosarcinaceae archaeon Ag5.</title>
        <authorList>
            <person name="Protasov E."/>
            <person name="Platt K."/>
            <person name="Poehlein A."/>
            <person name="Daniel R."/>
            <person name="Brune A."/>
        </authorList>
    </citation>
    <scope>NUCLEOTIDE SEQUENCE</scope>
    <source>
        <strain evidence="2">Ag5</strain>
    </source>
</reference>
<dbReference type="CDD" id="cd06561">
    <property type="entry name" value="AlkD_like"/>
    <property type="match status" value="1"/>
</dbReference>
<dbReference type="Gene3D" id="1.25.10.90">
    <property type="match status" value="1"/>
</dbReference>
<organism evidence="2 3">
    <name type="scientific">Methanolapillus africanus</name>
    <dbReference type="NCBI Taxonomy" id="3028297"/>
    <lineage>
        <taxon>Archaea</taxon>
        <taxon>Methanobacteriati</taxon>
        <taxon>Methanobacteriota</taxon>
        <taxon>Stenosarchaea group</taxon>
        <taxon>Methanomicrobia</taxon>
        <taxon>Methanosarcinales</taxon>
        <taxon>Methanosarcinaceae</taxon>
        <taxon>Methanolapillus</taxon>
    </lineage>
</organism>
<comment type="caution">
    <text evidence="2">The sequence shown here is derived from an EMBL/GenBank/DDBJ whole genome shotgun (WGS) entry which is preliminary data.</text>
</comment>
<dbReference type="PANTHER" id="PTHR34070">
    <property type="entry name" value="ARMADILLO-TYPE FOLD"/>
    <property type="match status" value="1"/>
</dbReference>
<dbReference type="InterPro" id="IPR014825">
    <property type="entry name" value="DNA_alkylation"/>
</dbReference>
<gene>
    <name evidence="2" type="ORF">MsAg5_14560</name>
</gene>
<dbReference type="EMBL" id="JAWDKD010000020">
    <property type="protein sequence ID" value="MDV0447555.1"/>
    <property type="molecule type" value="Genomic_DNA"/>
</dbReference>
<evidence type="ECO:0000256" key="1">
    <source>
        <dbReference type="SAM" id="MobiDB-lite"/>
    </source>
</evidence>
<name>A0AAE4MJ62_9EURY</name>
<evidence type="ECO:0000313" key="2">
    <source>
        <dbReference type="EMBL" id="MDV0447555.1"/>
    </source>
</evidence>
<evidence type="ECO:0008006" key="4">
    <source>
        <dbReference type="Google" id="ProtNLM"/>
    </source>
</evidence>
<dbReference type="Proteomes" id="UP001271789">
    <property type="component" value="Unassembled WGS sequence"/>
</dbReference>
<accession>A0AAE4MJ62</accession>
<proteinExistence type="predicted"/>
<dbReference type="InterPro" id="IPR016024">
    <property type="entry name" value="ARM-type_fold"/>
</dbReference>
<evidence type="ECO:0000313" key="3">
    <source>
        <dbReference type="Proteomes" id="UP001271789"/>
    </source>
</evidence>
<protein>
    <recommendedName>
        <fullName evidence="4">DNA alkylation repair protein</fullName>
    </recommendedName>
</protein>
<dbReference type="RefSeq" id="WP_338099992.1">
    <property type="nucleotide sequence ID" value="NZ_JAWDKD010000020.1"/>
</dbReference>
<dbReference type="Pfam" id="PF08713">
    <property type="entry name" value="DNA_alkylation"/>
    <property type="match status" value="1"/>
</dbReference>
<keyword evidence="3" id="KW-1185">Reference proteome</keyword>
<feature type="region of interest" description="Disordered" evidence="1">
    <location>
        <begin position="98"/>
        <end position="120"/>
    </location>
</feature>
<dbReference type="SUPFAM" id="SSF48371">
    <property type="entry name" value="ARM repeat"/>
    <property type="match status" value="2"/>
</dbReference>
<dbReference type="AlphaFoldDB" id="A0AAE4MJ62"/>